<protein>
    <submittedName>
        <fullName evidence="3">Rod-binding protein</fullName>
    </submittedName>
</protein>
<feature type="domain" description="Flagellar protein FlgJ N-terminal" evidence="2">
    <location>
        <begin position="81"/>
        <end position="114"/>
    </location>
</feature>
<sequence>MPIAPPSQIGVQLTRQPALPELTAARPNAARDAGGAAFEVAETEAAGKPASAASPESFKRFEAMVLQTFIQNMLPEDGAAVYGNGLAGDMWKSLLAGKMADAIAERGGIGIADRVLGAHYATAAKPTDAMPDTPATAGPGESSRHPVAPGVLDGMQRALSALIADKPQPSGEIPVQSTSKRG</sequence>
<accession>A0ABV3QTQ4</accession>
<organism evidence="3 4">
    <name type="scientific">Mesorhizobium marinum</name>
    <dbReference type="NCBI Taxonomy" id="3228790"/>
    <lineage>
        <taxon>Bacteria</taxon>
        <taxon>Pseudomonadati</taxon>
        <taxon>Pseudomonadota</taxon>
        <taxon>Alphaproteobacteria</taxon>
        <taxon>Hyphomicrobiales</taxon>
        <taxon>Phyllobacteriaceae</taxon>
        <taxon>Mesorhizobium</taxon>
    </lineage>
</organism>
<reference evidence="3 4" key="1">
    <citation type="submission" date="2024-06" db="EMBL/GenBank/DDBJ databases">
        <authorList>
            <person name="Tuo L."/>
        </authorList>
    </citation>
    <scope>NUCLEOTIDE SEQUENCE [LARGE SCALE GENOMIC DNA]</scope>
    <source>
        <strain evidence="3 4">ZMM04-5</strain>
    </source>
</reference>
<feature type="region of interest" description="Disordered" evidence="1">
    <location>
        <begin position="125"/>
        <end position="182"/>
    </location>
</feature>
<evidence type="ECO:0000259" key="2">
    <source>
        <dbReference type="Pfam" id="PF10135"/>
    </source>
</evidence>
<comment type="caution">
    <text evidence="3">The sequence shown here is derived from an EMBL/GenBank/DDBJ whole genome shotgun (WGS) entry which is preliminary data.</text>
</comment>
<evidence type="ECO:0000313" key="4">
    <source>
        <dbReference type="Proteomes" id="UP001556196"/>
    </source>
</evidence>
<evidence type="ECO:0000313" key="3">
    <source>
        <dbReference type="EMBL" id="MEW9804450.1"/>
    </source>
</evidence>
<dbReference type="RefSeq" id="WP_367721503.1">
    <property type="nucleotide sequence ID" value="NZ_JBFOCI010000001.1"/>
</dbReference>
<dbReference type="InterPro" id="IPR019301">
    <property type="entry name" value="Flagellar_prot_FlgJ_N"/>
</dbReference>
<keyword evidence="4" id="KW-1185">Reference proteome</keyword>
<evidence type="ECO:0000256" key="1">
    <source>
        <dbReference type="SAM" id="MobiDB-lite"/>
    </source>
</evidence>
<dbReference type="Proteomes" id="UP001556196">
    <property type="component" value="Unassembled WGS sequence"/>
</dbReference>
<proteinExistence type="predicted"/>
<gene>
    <name evidence="3" type="ORF">ABUE31_00440</name>
</gene>
<dbReference type="EMBL" id="JBFOCI010000001">
    <property type="protein sequence ID" value="MEW9804450.1"/>
    <property type="molecule type" value="Genomic_DNA"/>
</dbReference>
<name>A0ABV3QTQ4_9HYPH</name>
<dbReference type="Pfam" id="PF10135">
    <property type="entry name" value="Rod-binding"/>
    <property type="match status" value="1"/>
</dbReference>